<reference evidence="2 3" key="1">
    <citation type="submission" date="2023-10" db="EMBL/GenBank/DDBJ databases">
        <title>Holzapfeliella saturejae sp. nov. isolated from Satureja montana flowers.</title>
        <authorList>
            <person name="Alcantara C."/>
            <person name="Zuniga M."/>
            <person name="Landete J.M."/>
            <person name="Monedero V."/>
        </authorList>
    </citation>
    <scope>NUCLEOTIDE SEQUENCE [LARGE SCALE GENOMIC DNA]</scope>
    <source>
        <strain evidence="2 3">He02</strain>
    </source>
</reference>
<dbReference type="EMBL" id="JAWMWG010000001">
    <property type="protein sequence ID" value="MEJ6348164.1"/>
    <property type="molecule type" value="Genomic_DNA"/>
</dbReference>
<protein>
    <submittedName>
        <fullName evidence="2">DUF1430 domain-containing protein</fullName>
    </submittedName>
</protein>
<dbReference type="Proteomes" id="UP001377804">
    <property type="component" value="Unassembled WGS sequence"/>
</dbReference>
<comment type="caution">
    <text evidence="2">The sequence shown here is derived from an EMBL/GenBank/DDBJ whole genome shotgun (WGS) entry which is preliminary data.</text>
</comment>
<evidence type="ECO:0000313" key="2">
    <source>
        <dbReference type="EMBL" id="MEJ6348164.1"/>
    </source>
</evidence>
<evidence type="ECO:0000256" key="1">
    <source>
        <dbReference type="SAM" id="Phobius"/>
    </source>
</evidence>
<sequence length="109" mass="11991">MISILAGAILAIVTSVILFSAMNLLYFEQFRREIFIKKISGLSFFEIHKKYLSFELVTLGLGAGIPVILGANSLIAMVALAVMILVLAILLFIQNKKEQQTAMTVMKGK</sequence>
<keyword evidence="1" id="KW-0472">Membrane</keyword>
<name>A0ABU8SFY1_9LACO</name>
<accession>A0ABU8SFY1</accession>
<feature type="transmembrane region" description="Helical" evidence="1">
    <location>
        <begin position="75"/>
        <end position="93"/>
    </location>
</feature>
<keyword evidence="3" id="KW-1185">Reference proteome</keyword>
<organism evidence="2 3">
    <name type="scientific">Holzapfeliella saturejae</name>
    <dbReference type="NCBI Taxonomy" id="3082953"/>
    <lineage>
        <taxon>Bacteria</taxon>
        <taxon>Bacillati</taxon>
        <taxon>Bacillota</taxon>
        <taxon>Bacilli</taxon>
        <taxon>Lactobacillales</taxon>
        <taxon>Lactobacillaceae</taxon>
        <taxon>Holzapfeliella</taxon>
    </lineage>
</organism>
<gene>
    <name evidence="2" type="ORF">R4Y45_02845</name>
</gene>
<feature type="transmembrane region" description="Helical" evidence="1">
    <location>
        <begin position="51"/>
        <end position="69"/>
    </location>
</feature>
<proteinExistence type="predicted"/>
<dbReference type="Pfam" id="PF07242">
    <property type="entry name" value="DUF1430"/>
    <property type="match status" value="1"/>
</dbReference>
<keyword evidence="1" id="KW-0812">Transmembrane</keyword>
<keyword evidence="1" id="KW-1133">Transmembrane helix</keyword>
<dbReference type="InterPro" id="IPR006541">
    <property type="entry name" value="Bacteriocin_ass"/>
</dbReference>
<evidence type="ECO:0000313" key="3">
    <source>
        <dbReference type="Proteomes" id="UP001377804"/>
    </source>
</evidence>
<feature type="transmembrane region" description="Helical" evidence="1">
    <location>
        <begin position="6"/>
        <end position="27"/>
    </location>
</feature>
<dbReference type="RefSeq" id="WP_339969072.1">
    <property type="nucleotide sequence ID" value="NZ_JAWMWG010000001.1"/>
</dbReference>